<comment type="similarity">
    <text evidence="4">Belongs to the cyclic nucleotide phosphodiesterase class-III family.</text>
</comment>
<organism evidence="6 7">
    <name type="scientific">Pseudanabaena frigida</name>
    <dbReference type="NCBI Taxonomy" id="945775"/>
    <lineage>
        <taxon>Bacteria</taxon>
        <taxon>Bacillati</taxon>
        <taxon>Cyanobacteriota</taxon>
        <taxon>Cyanophyceae</taxon>
        <taxon>Pseudanabaenales</taxon>
        <taxon>Pseudanabaenaceae</taxon>
        <taxon>Pseudanabaena</taxon>
    </lineage>
</organism>
<dbReference type="PANTHER" id="PTHR42988">
    <property type="entry name" value="PHOSPHOHYDROLASE"/>
    <property type="match status" value="1"/>
</dbReference>
<dbReference type="Proteomes" id="UP000249467">
    <property type="component" value="Unassembled WGS sequence"/>
</dbReference>
<dbReference type="NCBIfam" id="NF008359">
    <property type="entry name" value="PRK11148.1"/>
    <property type="match status" value="1"/>
</dbReference>
<dbReference type="EMBL" id="QBML01000012">
    <property type="protein sequence ID" value="PZO41123.1"/>
    <property type="molecule type" value="Genomic_DNA"/>
</dbReference>
<accession>A0A2W4W7I4</accession>
<name>A0A2W4W7I4_9CYAN</name>
<evidence type="ECO:0000313" key="6">
    <source>
        <dbReference type="EMBL" id="PZO41123.1"/>
    </source>
</evidence>
<keyword evidence="2" id="KW-0378">Hydrolase</keyword>
<dbReference type="SUPFAM" id="SSF56300">
    <property type="entry name" value="Metallo-dependent phosphatases"/>
    <property type="match status" value="1"/>
</dbReference>
<dbReference type="AlphaFoldDB" id="A0A2W4W7I4"/>
<keyword evidence="3" id="KW-0408">Iron</keyword>
<protein>
    <submittedName>
        <fullName evidence="6">3',5'-cyclic-AMP phosphodiesterase</fullName>
    </submittedName>
</protein>
<proteinExistence type="inferred from homology"/>
<dbReference type="GO" id="GO:0004112">
    <property type="term" value="F:cyclic-nucleotide phosphodiesterase activity"/>
    <property type="evidence" value="ECO:0007669"/>
    <property type="project" value="InterPro"/>
</dbReference>
<dbReference type="InterPro" id="IPR004843">
    <property type="entry name" value="Calcineurin-like_PHP"/>
</dbReference>
<dbReference type="GO" id="GO:0046872">
    <property type="term" value="F:metal ion binding"/>
    <property type="evidence" value="ECO:0007669"/>
    <property type="project" value="UniProtKB-KW"/>
</dbReference>
<dbReference type="InterPro" id="IPR029052">
    <property type="entry name" value="Metallo-depent_PP-like"/>
</dbReference>
<evidence type="ECO:0000259" key="5">
    <source>
        <dbReference type="Pfam" id="PF00149"/>
    </source>
</evidence>
<dbReference type="InterPro" id="IPR026575">
    <property type="entry name" value="GpdQ/CpdA-like"/>
</dbReference>
<dbReference type="Pfam" id="PF00149">
    <property type="entry name" value="Metallophos"/>
    <property type="match status" value="1"/>
</dbReference>
<evidence type="ECO:0000256" key="1">
    <source>
        <dbReference type="ARBA" id="ARBA00022723"/>
    </source>
</evidence>
<evidence type="ECO:0000256" key="2">
    <source>
        <dbReference type="ARBA" id="ARBA00022801"/>
    </source>
</evidence>
<evidence type="ECO:0000256" key="4">
    <source>
        <dbReference type="ARBA" id="ARBA00025742"/>
    </source>
</evidence>
<gene>
    <name evidence="6" type="ORF">DCF19_10310</name>
</gene>
<dbReference type="CDD" id="cd07402">
    <property type="entry name" value="MPP_GpdQ"/>
    <property type="match status" value="1"/>
</dbReference>
<keyword evidence="1" id="KW-0479">Metal-binding</keyword>
<reference evidence="6 7" key="2">
    <citation type="submission" date="2018-06" db="EMBL/GenBank/DDBJ databases">
        <title>Metagenomic assembly of (sub)arctic Cyanobacteria and their associated microbiome from non-axenic cultures.</title>
        <authorList>
            <person name="Baurain D."/>
        </authorList>
    </citation>
    <scope>NUCLEOTIDE SEQUENCE [LARGE SCALE GENOMIC DNA]</scope>
    <source>
        <strain evidence="6">ULC066bin1</strain>
    </source>
</reference>
<comment type="caution">
    <text evidence="6">The sequence shown here is derived from an EMBL/GenBank/DDBJ whole genome shotgun (WGS) entry which is preliminary data.</text>
</comment>
<dbReference type="InterPro" id="IPR050884">
    <property type="entry name" value="CNP_phosphodiesterase-III"/>
</dbReference>
<evidence type="ECO:0000313" key="7">
    <source>
        <dbReference type="Proteomes" id="UP000249467"/>
    </source>
</evidence>
<feature type="domain" description="Calcineurin-like phosphoesterase" evidence="5">
    <location>
        <begin position="17"/>
        <end position="206"/>
    </location>
</feature>
<sequence>MGIGSMKGKMNGGSYLSIAQLTDIHLFGDIEGSLVGIQTEASFQEVLREIKRVVPQIDLLLLTGDLTQDGSVTSYSRLRRSLDRFGIHAYCLAGNHDDLPRMQAYLPSKYAHLDRSLDVGKWRILMLSSVVVGAVHGCLAASELAWLEETLKSQPDRPTLIAFHHPAVPLGSKWIDGICLENQDEFWEICDRYPQVEVVLNGHAHQDFDQIYETPHNSVRCLVTPSTCIQFEPHNQKFQIDNQPPGFRHLRLYPDGSIQTEVYRLKVGSFHPDLAAIGY</sequence>
<dbReference type="PANTHER" id="PTHR42988:SF2">
    <property type="entry name" value="CYCLIC NUCLEOTIDE PHOSPHODIESTERASE CBUA0032-RELATED"/>
    <property type="match status" value="1"/>
</dbReference>
<reference evidence="6 7" key="1">
    <citation type="submission" date="2018-04" db="EMBL/GenBank/DDBJ databases">
        <authorList>
            <person name="Go L.Y."/>
            <person name="Mitchell J.A."/>
        </authorList>
    </citation>
    <scope>NUCLEOTIDE SEQUENCE [LARGE SCALE GENOMIC DNA]</scope>
    <source>
        <strain evidence="6">ULC066bin1</strain>
    </source>
</reference>
<dbReference type="Gene3D" id="3.60.21.10">
    <property type="match status" value="1"/>
</dbReference>
<evidence type="ECO:0000256" key="3">
    <source>
        <dbReference type="ARBA" id="ARBA00023004"/>
    </source>
</evidence>